<feature type="domain" description="ATPase BadF/BadG/BcrA/BcrD type" evidence="5">
    <location>
        <begin position="7"/>
        <end position="334"/>
    </location>
</feature>
<dbReference type="GO" id="GO:0045127">
    <property type="term" value="F:N-acetylglucosamine kinase activity"/>
    <property type="evidence" value="ECO:0007669"/>
    <property type="project" value="UniProtKB-EC"/>
</dbReference>
<reference evidence="6" key="1">
    <citation type="submission" date="2020-11" db="EMBL/GenBank/DDBJ databases">
        <authorList>
            <consortium name="DOE Joint Genome Institute"/>
            <person name="Ahrendt S."/>
            <person name="Riley R."/>
            <person name="Andreopoulos W."/>
            <person name="Labutti K."/>
            <person name="Pangilinan J."/>
            <person name="Ruiz-Duenas F.J."/>
            <person name="Barrasa J.M."/>
            <person name="Sanchez-Garcia M."/>
            <person name="Camarero S."/>
            <person name="Miyauchi S."/>
            <person name="Serrano A."/>
            <person name="Linde D."/>
            <person name="Babiker R."/>
            <person name="Drula E."/>
            <person name="Ayuso-Fernandez I."/>
            <person name="Pacheco R."/>
            <person name="Padilla G."/>
            <person name="Ferreira P."/>
            <person name="Barriuso J."/>
            <person name="Kellner H."/>
            <person name="Castanera R."/>
            <person name="Alfaro M."/>
            <person name="Ramirez L."/>
            <person name="Pisabarro A.G."/>
            <person name="Kuo A."/>
            <person name="Tritt A."/>
            <person name="Lipzen A."/>
            <person name="He G."/>
            <person name="Yan M."/>
            <person name="Ng V."/>
            <person name="Cullen D."/>
            <person name="Martin F."/>
            <person name="Rosso M.-N."/>
            <person name="Henrissat B."/>
            <person name="Hibbett D."/>
            <person name="Martinez A.T."/>
            <person name="Grigoriev I.V."/>
        </authorList>
    </citation>
    <scope>NUCLEOTIDE SEQUENCE</scope>
    <source>
        <strain evidence="6">MF-IS2</strain>
    </source>
</reference>
<evidence type="ECO:0000256" key="3">
    <source>
        <dbReference type="ARBA" id="ARBA00014974"/>
    </source>
</evidence>
<dbReference type="InterPro" id="IPR052519">
    <property type="entry name" value="Euk-type_GlcNAc_Kinase"/>
</dbReference>
<sequence>MSYFLCVDCGGSKTAAVIADSDGNIVGQGYAGPSNLTYLSTETYLSAVKAAVAEALGAASLPTELPPVGPAPFVTAWLGASGADAPSVIESVKAPVASLLDIPVGPNLVVANDTHLLAAPIHLYDDVSRAVCIIAGTGAIAVSFEAVDGQIFERCRSGGWGWILGDEGGGYDVGREAIRQILATSDRAAVEKVAAPHSTLTEKVMSRFGITNVMDVLRCIYLPDPVPDAVVGPNASPAEFAREKRLSTLSPMVFEAAFEDNDPLAMEVLKKCVSTLVETASVVLGTSAEDRPGAVLSQDAVLSFGGSLLGVERYRQMVVDGLKERGFVFKHVIYVSDAAKTGAVALSAAAKRL</sequence>
<dbReference type="EMBL" id="MU151211">
    <property type="protein sequence ID" value="KAF9447176.1"/>
    <property type="molecule type" value="Genomic_DNA"/>
</dbReference>
<proteinExistence type="inferred from homology"/>
<dbReference type="CDD" id="cd24007">
    <property type="entry name" value="ASKHA_NBD_eukNAGK-like"/>
    <property type="match status" value="1"/>
</dbReference>
<keyword evidence="7" id="KW-1185">Reference proteome</keyword>
<evidence type="ECO:0000313" key="6">
    <source>
        <dbReference type="EMBL" id="KAF9447176.1"/>
    </source>
</evidence>
<evidence type="ECO:0000313" key="7">
    <source>
        <dbReference type="Proteomes" id="UP000807342"/>
    </source>
</evidence>
<comment type="caution">
    <text evidence="6">The sequence shown here is derived from an EMBL/GenBank/DDBJ whole genome shotgun (WGS) entry which is preliminary data.</text>
</comment>
<evidence type="ECO:0000256" key="4">
    <source>
        <dbReference type="ARBA" id="ARBA00031123"/>
    </source>
</evidence>
<name>A0A9P5XC92_9AGAR</name>
<evidence type="ECO:0000256" key="2">
    <source>
        <dbReference type="ARBA" id="ARBA00012122"/>
    </source>
</evidence>
<evidence type="ECO:0000259" key="5">
    <source>
        <dbReference type="Pfam" id="PF01869"/>
    </source>
</evidence>
<dbReference type="PANTHER" id="PTHR43190:SF3">
    <property type="entry name" value="N-ACETYL-D-GLUCOSAMINE KINASE"/>
    <property type="match status" value="1"/>
</dbReference>
<dbReference type="Gene3D" id="3.30.420.40">
    <property type="match status" value="2"/>
</dbReference>
<dbReference type="InterPro" id="IPR043129">
    <property type="entry name" value="ATPase_NBD"/>
</dbReference>
<comment type="similarity">
    <text evidence="1">Belongs to the eukaryotic-type N-acetylglucosamine kinase family.</text>
</comment>
<dbReference type="Proteomes" id="UP000807342">
    <property type="component" value="Unassembled WGS sequence"/>
</dbReference>
<dbReference type="OrthoDB" id="311172at2759"/>
<accession>A0A9P5XC92</accession>
<dbReference type="AlphaFoldDB" id="A0A9P5XC92"/>
<dbReference type="SUPFAM" id="SSF53067">
    <property type="entry name" value="Actin-like ATPase domain"/>
    <property type="match status" value="2"/>
</dbReference>
<dbReference type="EC" id="2.7.1.59" evidence="2"/>
<gene>
    <name evidence="6" type="ORF">P691DRAFT_137807</name>
</gene>
<evidence type="ECO:0000256" key="1">
    <source>
        <dbReference type="ARBA" id="ARBA00006198"/>
    </source>
</evidence>
<dbReference type="Pfam" id="PF01869">
    <property type="entry name" value="BcrAD_BadFG"/>
    <property type="match status" value="1"/>
</dbReference>
<dbReference type="PANTHER" id="PTHR43190">
    <property type="entry name" value="N-ACETYL-D-GLUCOSAMINE KINASE"/>
    <property type="match status" value="1"/>
</dbReference>
<dbReference type="InterPro" id="IPR002731">
    <property type="entry name" value="ATPase_BadF"/>
</dbReference>
<organism evidence="6 7">
    <name type="scientific">Macrolepiota fuliginosa MF-IS2</name>
    <dbReference type="NCBI Taxonomy" id="1400762"/>
    <lineage>
        <taxon>Eukaryota</taxon>
        <taxon>Fungi</taxon>
        <taxon>Dikarya</taxon>
        <taxon>Basidiomycota</taxon>
        <taxon>Agaricomycotina</taxon>
        <taxon>Agaricomycetes</taxon>
        <taxon>Agaricomycetidae</taxon>
        <taxon>Agaricales</taxon>
        <taxon>Agaricineae</taxon>
        <taxon>Agaricaceae</taxon>
        <taxon>Macrolepiota</taxon>
    </lineage>
</organism>
<protein>
    <recommendedName>
        <fullName evidence="3">N-acetyl-D-glucosamine kinase</fullName>
        <ecNumber evidence="2">2.7.1.59</ecNumber>
    </recommendedName>
    <alternativeName>
        <fullName evidence="4">GlcNAc kinase</fullName>
    </alternativeName>
</protein>